<comment type="similarity">
    <text evidence="1">Belongs to the ATP-dependent AMP-binding enzyme family.</text>
</comment>
<dbReference type="PROSITE" id="PS00455">
    <property type="entry name" value="AMP_BINDING"/>
    <property type="match status" value="1"/>
</dbReference>
<dbReference type="InterPro" id="IPR025110">
    <property type="entry name" value="AMP-bd_C"/>
</dbReference>
<feature type="domain" description="AMP-binding enzyme C-terminal" evidence="6">
    <location>
        <begin position="451"/>
        <end position="525"/>
    </location>
</feature>
<dbReference type="GO" id="GO:0006631">
    <property type="term" value="P:fatty acid metabolic process"/>
    <property type="evidence" value="ECO:0007669"/>
    <property type="project" value="UniProtKB-KW"/>
</dbReference>
<dbReference type="InterPro" id="IPR000873">
    <property type="entry name" value="AMP-dep_synth/lig_dom"/>
</dbReference>
<evidence type="ECO:0000256" key="2">
    <source>
        <dbReference type="ARBA" id="ARBA00022598"/>
    </source>
</evidence>
<feature type="domain" description="AMP-dependent synthetase/ligase" evidence="5">
    <location>
        <begin position="19"/>
        <end position="402"/>
    </location>
</feature>
<organism evidence="7">
    <name type="scientific">marine sediment metagenome</name>
    <dbReference type="NCBI Taxonomy" id="412755"/>
    <lineage>
        <taxon>unclassified sequences</taxon>
        <taxon>metagenomes</taxon>
        <taxon>ecological metagenomes</taxon>
    </lineage>
</organism>
<evidence type="ECO:0000256" key="3">
    <source>
        <dbReference type="ARBA" id="ARBA00022832"/>
    </source>
</evidence>
<dbReference type="SUPFAM" id="SSF56801">
    <property type="entry name" value="Acetyl-CoA synthetase-like"/>
    <property type="match status" value="1"/>
</dbReference>
<comment type="caution">
    <text evidence="7">The sequence shown here is derived from an EMBL/GenBank/DDBJ whole genome shotgun (WGS) entry which is preliminary data.</text>
</comment>
<dbReference type="Gene3D" id="3.30.300.30">
    <property type="match status" value="1"/>
</dbReference>
<dbReference type="PANTHER" id="PTHR43859:SF4">
    <property type="entry name" value="BUTANOATE--COA LIGASE AAE1-RELATED"/>
    <property type="match status" value="1"/>
</dbReference>
<keyword evidence="2" id="KW-0436">Ligase</keyword>
<sequence length="546" mass="60394">MTMQQTPLLMHRLMDRGAMLQPDVEVLTATADGARSQTMLETRNRAHQLAHALKDAGIEIGDRVGTFMWNGSRHLEAYHAVACMGAVIHTLNIRLSPVDLEYIINHAQDKIIIVDADVLPALEKLAGKMPSVEKIVVAAEPGFENWETSLPNAIDYEEFIKGKPTQYQWPEIDENSAMGLCYTSGTTGKPKGVMYTHRANYLHTVAIAMTDVMGLSATDTLLGIVPMFHANAWGLPWVACMLGMKQVYPHRFMVPDHLARMIMDYDVTISAGVPTIWQGVKGLIEANPGKYKFSALTRLTCGGSAPPPSLIEWFWEALGVEMVQGWGMTETSPLATISRRTGKRKHLDMGDAERAANQAKAGLPIPGLEIEIFDDEWNVLPHDGKAFGELLIRGPWICSEYFNNPQPDKFHDGWLVTGDVAKIDPEGYIIITDRSKDLIKSGGEWISSVDLENHIAGLAAVSQACVVAHPHPRWDERPVALVIKKPDAELTPEQVIAHCDGKFAKWQLPDDVLFVDSIPLTATGKMDKKVVRAQLEADGYKLPDQR</sequence>
<evidence type="ECO:0000259" key="5">
    <source>
        <dbReference type="Pfam" id="PF00501"/>
    </source>
</evidence>
<protein>
    <recommendedName>
        <fullName evidence="8">AMP-dependent synthetase/ligase domain-containing protein</fullName>
    </recommendedName>
</protein>
<dbReference type="CDD" id="cd12119">
    <property type="entry name" value="ttLC_FACS_AlkK_like"/>
    <property type="match status" value="1"/>
</dbReference>
<evidence type="ECO:0000259" key="6">
    <source>
        <dbReference type="Pfam" id="PF13193"/>
    </source>
</evidence>
<dbReference type="Gene3D" id="3.40.50.12780">
    <property type="entry name" value="N-terminal domain of ligase-like"/>
    <property type="match status" value="1"/>
</dbReference>
<keyword evidence="4" id="KW-0443">Lipid metabolism</keyword>
<evidence type="ECO:0000313" key="7">
    <source>
        <dbReference type="EMBL" id="KKO10784.1"/>
    </source>
</evidence>
<name>A0A0F9Z167_9ZZZZ</name>
<evidence type="ECO:0000256" key="1">
    <source>
        <dbReference type="ARBA" id="ARBA00006432"/>
    </source>
</evidence>
<dbReference type="InterPro" id="IPR042099">
    <property type="entry name" value="ANL_N_sf"/>
</dbReference>
<dbReference type="GO" id="GO:0016874">
    <property type="term" value="F:ligase activity"/>
    <property type="evidence" value="ECO:0007669"/>
    <property type="project" value="UniProtKB-KW"/>
</dbReference>
<proteinExistence type="inferred from homology"/>
<dbReference type="EMBL" id="LAZR01000004">
    <property type="protein sequence ID" value="KKO10784.1"/>
    <property type="molecule type" value="Genomic_DNA"/>
</dbReference>
<evidence type="ECO:0008006" key="8">
    <source>
        <dbReference type="Google" id="ProtNLM"/>
    </source>
</evidence>
<dbReference type="PANTHER" id="PTHR43859">
    <property type="entry name" value="ACYL-ACTIVATING ENZYME"/>
    <property type="match status" value="1"/>
</dbReference>
<dbReference type="Pfam" id="PF00501">
    <property type="entry name" value="AMP-binding"/>
    <property type="match status" value="1"/>
</dbReference>
<accession>A0A0F9Z167</accession>
<gene>
    <name evidence="7" type="ORF">LCGC14_0022670</name>
</gene>
<keyword evidence="3" id="KW-0276">Fatty acid metabolism</keyword>
<dbReference type="AlphaFoldDB" id="A0A0F9Z167"/>
<dbReference type="Pfam" id="PF13193">
    <property type="entry name" value="AMP-binding_C"/>
    <property type="match status" value="1"/>
</dbReference>
<dbReference type="FunFam" id="3.30.300.30:FF:000008">
    <property type="entry name" value="2,3-dihydroxybenzoate-AMP ligase"/>
    <property type="match status" value="1"/>
</dbReference>
<dbReference type="InterPro" id="IPR020845">
    <property type="entry name" value="AMP-binding_CS"/>
</dbReference>
<reference evidence="7" key="1">
    <citation type="journal article" date="2015" name="Nature">
        <title>Complex archaea that bridge the gap between prokaryotes and eukaryotes.</title>
        <authorList>
            <person name="Spang A."/>
            <person name="Saw J.H."/>
            <person name="Jorgensen S.L."/>
            <person name="Zaremba-Niedzwiedzka K."/>
            <person name="Martijn J."/>
            <person name="Lind A.E."/>
            <person name="van Eijk R."/>
            <person name="Schleper C."/>
            <person name="Guy L."/>
            <person name="Ettema T.J."/>
        </authorList>
    </citation>
    <scope>NUCLEOTIDE SEQUENCE</scope>
</reference>
<evidence type="ECO:0000256" key="4">
    <source>
        <dbReference type="ARBA" id="ARBA00023098"/>
    </source>
</evidence>
<dbReference type="InterPro" id="IPR045851">
    <property type="entry name" value="AMP-bd_C_sf"/>
</dbReference>
<dbReference type="NCBIfam" id="NF004837">
    <property type="entry name" value="PRK06187.1"/>
    <property type="match status" value="1"/>
</dbReference>